<reference evidence="1 2" key="2">
    <citation type="submission" date="2018-06" db="EMBL/GenBank/DDBJ databases">
        <title>Metagenomic assembly of (sub)arctic Cyanobacteria and their associated microbiome from non-axenic cultures.</title>
        <authorList>
            <person name="Baurain D."/>
        </authorList>
    </citation>
    <scope>NUCLEOTIDE SEQUENCE [LARGE SCALE GENOMIC DNA]</scope>
    <source>
        <strain evidence="1">ULC041bin1</strain>
    </source>
</reference>
<accession>A0A2W4YII8</accession>
<proteinExistence type="predicted"/>
<name>A0A2W4YII8_9CYAN</name>
<protein>
    <submittedName>
        <fullName evidence="1">Toxin-antitoxin system HicB family antitoxin</fullName>
    </submittedName>
</protein>
<evidence type="ECO:0000313" key="2">
    <source>
        <dbReference type="Proteomes" id="UP000249081"/>
    </source>
</evidence>
<dbReference type="InterPro" id="IPR013321">
    <property type="entry name" value="Arc_rbn_hlx_hlx"/>
</dbReference>
<dbReference type="InterPro" id="IPR008651">
    <property type="entry name" value="Uncharacterised_HicB"/>
</dbReference>
<organism evidence="1 2">
    <name type="scientific">Shackletoniella antarctica</name>
    <dbReference type="NCBI Taxonomy" id="268115"/>
    <lineage>
        <taxon>Bacteria</taxon>
        <taxon>Bacillati</taxon>
        <taxon>Cyanobacteriota</taxon>
        <taxon>Cyanophyceae</taxon>
        <taxon>Oculatellales</taxon>
        <taxon>Oculatellaceae</taxon>
        <taxon>Shackletoniella</taxon>
    </lineage>
</organism>
<evidence type="ECO:0000313" key="1">
    <source>
        <dbReference type="EMBL" id="PZO42848.1"/>
    </source>
</evidence>
<dbReference type="AlphaFoldDB" id="A0A2W4YII8"/>
<dbReference type="InterPro" id="IPR010985">
    <property type="entry name" value="Ribbon_hlx_hlx"/>
</dbReference>
<gene>
    <name evidence="1" type="ORF">DCF17_07625</name>
</gene>
<dbReference type="Pfam" id="PF05534">
    <property type="entry name" value="HicB"/>
    <property type="match status" value="1"/>
</dbReference>
<dbReference type="Proteomes" id="UP000249081">
    <property type="component" value="Unassembled WGS sequence"/>
</dbReference>
<dbReference type="Gene3D" id="1.10.1220.10">
    <property type="entry name" value="Met repressor-like"/>
    <property type="match status" value="1"/>
</dbReference>
<comment type="caution">
    <text evidence="1">The sequence shown here is derived from an EMBL/GenBank/DDBJ whole genome shotgun (WGS) entry which is preliminary data.</text>
</comment>
<dbReference type="GO" id="GO:0006355">
    <property type="term" value="P:regulation of DNA-templated transcription"/>
    <property type="evidence" value="ECO:0007669"/>
    <property type="project" value="InterPro"/>
</dbReference>
<reference evidence="2" key="1">
    <citation type="submission" date="2018-04" db="EMBL/GenBank/DDBJ databases">
        <authorList>
            <person name="Cornet L."/>
        </authorList>
    </citation>
    <scope>NUCLEOTIDE SEQUENCE [LARGE SCALE GENOMIC DNA]</scope>
</reference>
<dbReference type="SUPFAM" id="SSF47598">
    <property type="entry name" value="Ribbon-helix-helix"/>
    <property type="match status" value="1"/>
</dbReference>
<dbReference type="EMBL" id="QBMN01000040">
    <property type="protein sequence ID" value="PZO42848.1"/>
    <property type="molecule type" value="Genomic_DNA"/>
</dbReference>
<sequence length="107" mass="11914">MSRLTLQLPETLHQQLAHLAEGEGVSLNQYIVYALTRQAALAHALQVVPEAEVKQQQQAFQLLIKQLGQASSAEIESVLATREQTEPEAELSADVVSRLKEQIQRQE</sequence>